<dbReference type="Proteomes" id="UP000196531">
    <property type="component" value="Unassembled WGS sequence"/>
</dbReference>
<reference evidence="3" key="1">
    <citation type="journal article" date="2017" name="Proc. Natl. Acad. Sci. U.S.A.">
        <title>Simulation of Deepwater Horizon oil plume reveals substrate specialization within a complex community of hydrocarbon-degraders.</title>
        <authorList>
            <person name="Hu P."/>
            <person name="Dubinsky E.A."/>
            <person name="Probst A.J."/>
            <person name="Wang J."/>
            <person name="Sieber C.M.K."/>
            <person name="Tom L.M."/>
            <person name="Gardinali P."/>
            <person name="Banfield J.F."/>
            <person name="Atlas R.M."/>
            <person name="Andersen G.L."/>
        </authorList>
    </citation>
    <scope>NUCLEOTIDE SEQUENCE [LARGE SCALE GENOMIC DNA]</scope>
</reference>
<comment type="caution">
    <text evidence="2">The sequence shown here is derived from an EMBL/GenBank/DDBJ whole genome shotgun (WGS) entry which is preliminary data.</text>
</comment>
<dbReference type="PROSITE" id="PS51085">
    <property type="entry name" value="2FE2S_FER_2"/>
    <property type="match status" value="1"/>
</dbReference>
<dbReference type="InterPro" id="IPR036010">
    <property type="entry name" value="2Fe-2S_ferredoxin-like_sf"/>
</dbReference>
<dbReference type="GO" id="GO:0051537">
    <property type="term" value="F:2 iron, 2 sulfur cluster binding"/>
    <property type="evidence" value="ECO:0007669"/>
    <property type="project" value="InterPro"/>
</dbReference>
<protein>
    <recommendedName>
        <fullName evidence="1">2Fe-2S ferredoxin-type domain-containing protein</fullName>
    </recommendedName>
</protein>
<dbReference type="EMBL" id="MAAO01000015">
    <property type="protein sequence ID" value="OUR93777.1"/>
    <property type="molecule type" value="Genomic_DNA"/>
</dbReference>
<dbReference type="CDD" id="cd00207">
    <property type="entry name" value="fer2"/>
    <property type="match status" value="1"/>
</dbReference>
<sequence length="87" mass="9615">MILWEALEVSGEILPSGCFAGSCGSCRINVVEGVENLSKLSVIENDTIEHLKGSYTESHGEDWTKEKNIRLSCRAKVKGDLKIHILK</sequence>
<accession>A0A1Y5F8C3</accession>
<dbReference type="InterPro" id="IPR012675">
    <property type="entry name" value="Beta-grasp_dom_sf"/>
</dbReference>
<evidence type="ECO:0000313" key="3">
    <source>
        <dbReference type="Proteomes" id="UP000196531"/>
    </source>
</evidence>
<dbReference type="InterPro" id="IPR001041">
    <property type="entry name" value="2Fe-2S_ferredoxin-type"/>
</dbReference>
<evidence type="ECO:0000259" key="1">
    <source>
        <dbReference type="PROSITE" id="PS51085"/>
    </source>
</evidence>
<dbReference type="AlphaFoldDB" id="A0A1Y5F8C3"/>
<dbReference type="SUPFAM" id="SSF54292">
    <property type="entry name" value="2Fe-2S ferredoxin-like"/>
    <property type="match status" value="1"/>
</dbReference>
<name>A0A1Y5F8C3_9BACT</name>
<proteinExistence type="predicted"/>
<gene>
    <name evidence="2" type="ORF">A9Q84_19530</name>
</gene>
<dbReference type="PROSITE" id="PS00197">
    <property type="entry name" value="2FE2S_FER_1"/>
    <property type="match status" value="1"/>
</dbReference>
<dbReference type="InterPro" id="IPR006058">
    <property type="entry name" value="2Fe2S_fd_BS"/>
</dbReference>
<dbReference type="Pfam" id="PF00111">
    <property type="entry name" value="Fer2"/>
    <property type="match status" value="1"/>
</dbReference>
<evidence type="ECO:0000313" key="2">
    <source>
        <dbReference type="EMBL" id="OUR93777.1"/>
    </source>
</evidence>
<dbReference type="Gene3D" id="3.10.20.30">
    <property type="match status" value="1"/>
</dbReference>
<organism evidence="2 3">
    <name type="scientific">Halobacteriovorax marinus</name>
    <dbReference type="NCBI Taxonomy" id="97084"/>
    <lineage>
        <taxon>Bacteria</taxon>
        <taxon>Pseudomonadati</taxon>
        <taxon>Bdellovibrionota</taxon>
        <taxon>Bacteriovoracia</taxon>
        <taxon>Bacteriovoracales</taxon>
        <taxon>Halobacteriovoraceae</taxon>
        <taxon>Halobacteriovorax</taxon>
    </lineage>
</organism>
<feature type="domain" description="2Fe-2S ferredoxin-type" evidence="1">
    <location>
        <begin position="1"/>
        <end position="87"/>
    </location>
</feature>